<organism evidence="8 9">
    <name type="scientific">Texcoconibacillus texcoconensis</name>
    <dbReference type="NCBI Taxonomy" id="1095777"/>
    <lineage>
        <taxon>Bacteria</taxon>
        <taxon>Bacillati</taxon>
        <taxon>Bacillota</taxon>
        <taxon>Bacilli</taxon>
        <taxon>Bacillales</taxon>
        <taxon>Bacillaceae</taxon>
        <taxon>Texcoconibacillus</taxon>
    </lineage>
</organism>
<dbReference type="Pfam" id="PF03711">
    <property type="entry name" value="OKR_DC_1_C"/>
    <property type="match status" value="1"/>
</dbReference>
<evidence type="ECO:0000256" key="5">
    <source>
        <dbReference type="ARBA" id="ARBA00023239"/>
    </source>
</evidence>
<dbReference type="PANTHER" id="PTHR43277">
    <property type="entry name" value="ARGININE DECARBOXYLASE"/>
    <property type="match status" value="1"/>
</dbReference>
<evidence type="ECO:0000256" key="1">
    <source>
        <dbReference type="ARBA" id="ARBA00001933"/>
    </source>
</evidence>
<dbReference type="InterPro" id="IPR052357">
    <property type="entry name" value="Orn_Lys_Arg_decarboxylase-I"/>
</dbReference>
<dbReference type="InterPro" id="IPR015421">
    <property type="entry name" value="PyrdxlP-dep_Trfase_major"/>
</dbReference>
<dbReference type="PANTHER" id="PTHR43277:SF3">
    <property type="entry name" value="DECARBOXYLASE, PUTATIVE-RELATED"/>
    <property type="match status" value="1"/>
</dbReference>
<dbReference type="InterPro" id="IPR036633">
    <property type="entry name" value="Prn/Lys/Arg_de-COase_C_sf"/>
</dbReference>
<evidence type="ECO:0000259" key="7">
    <source>
        <dbReference type="Pfam" id="PF03711"/>
    </source>
</evidence>
<dbReference type="SUPFAM" id="SSF55904">
    <property type="entry name" value="Ornithine decarboxylase C-terminal domain"/>
    <property type="match status" value="1"/>
</dbReference>
<keyword evidence="5" id="KW-0456">Lyase</keyword>
<comment type="cofactor">
    <cofactor evidence="1">
        <name>pyridoxal 5'-phosphate</name>
        <dbReference type="ChEBI" id="CHEBI:597326"/>
    </cofactor>
</comment>
<keyword evidence="9" id="KW-1185">Reference proteome</keyword>
<sequence length="479" mass="53316">MLDQTRRPIFEALVEHAHAGRYDFHVPGHKHGRVLAQSDVSEWFEILKLDVTEITGMDDLHAPKGIIKNAEKLTAAYYNTIDTSFLVGGSTVGILAMILAHIDDDDVVLVQRDCHQSVLHALELARGVPVMLSPDIDRDTGLSLGISLETLEEGFAAFPKAKAVVLTNPSYEGVGQALDEHVHMAHQFGSFLFVDEAHGAHLKYGHRAIAASSLDAGADAVVQSAHKMLPAMTMASYLHINTERVNLQEVKRYLRMLQSSSPSYPLLASLDIARYFIANLPLEDMERVIRHWYNIGKELAQIEQLDILEVASSSYWQDPFKCIIAPRCSLSGIELKSELEKQGVDVEMATLGYIVLTFPLTVEGYDGESIVETFRSVLKNEQVVERSSTSRFPFAHRWVELAPFAKAEGDIEYVPISSAVGRLMREVITPYPPGIPLLLPGERVTEQHVEQLQRLEKQGARFQTGESWMESGVKVDCEC</sequence>
<evidence type="ECO:0000259" key="6">
    <source>
        <dbReference type="Pfam" id="PF01276"/>
    </source>
</evidence>
<feature type="domain" description="Orn/Lys/Arg decarboxylase C-terminal" evidence="7">
    <location>
        <begin position="405"/>
        <end position="455"/>
    </location>
</feature>
<gene>
    <name evidence="8" type="ORF">HNQ41_003152</name>
</gene>
<comment type="caution">
    <text evidence="8">The sequence shown here is derived from an EMBL/GenBank/DDBJ whole genome shotgun (WGS) entry which is preliminary data.</text>
</comment>
<dbReference type="SUPFAM" id="SSF53383">
    <property type="entry name" value="PLP-dependent transferases"/>
    <property type="match status" value="1"/>
</dbReference>
<keyword evidence="3" id="KW-0210">Decarboxylase</keyword>
<evidence type="ECO:0000256" key="3">
    <source>
        <dbReference type="ARBA" id="ARBA00022793"/>
    </source>
</evidence>
<evidence type="ECO:0000256" key="4">
    <source>
        <dbReference type="ARBA" id="ARBA00022898"/>
    </source>
</evidence>
<dbReference type="Gene3D" id="3.40.640.10">
    <property type="entry name" value="Type I PLP-dependent aspartate aminotransferase-like (Major domain)"/>
    <property type="match status" value="1"/>
</dbReference>
<accession>A0A840QUG1</accession>
<keyword evidence="4" id="KW-0663">Pyridoxal phosphate</keyword>
<dbReference type="Proteomes" id="UP000551878">
    <property type="component" value="Unassembled WGS sequence"/>
</dbReference>
<name>A0A840QUG1_9BACI</name>
<evidence type="ECO:0000256" key="2">
    <source>
        <dbReference type="ARBA" id="ARBA00010671"/>
    </source>
</evidence>
<dbReference type="InterPro" id="IPR015424">
    <property type="entry name" value="PyrdxlP-dep_Trfase"/>
</dbReference>
<dbReference type="AlphaFoldDB" id="A0A840QUG1"/>
<dbReference type="Pfam" id="PF01276">
    <property type="entry name" value="OKR_DC_1"/>
    <property type="match status" value="1"/>
</dbReference>
<dbReference type="GO" id="GO:0016831">
    <property type="term" value="F:carboxy-lyase activity"/>
    <property type="evidence" value="ECO:0007669"/>
    <property type="project" value="UniProtKB-KW"/>
</dbReference>
<reference evidence="8 9" key="1">
    <citation type="submission" date="2020-08" db="EMBL/GenBank/DDBJ databases">
        <title>Genomic Encyclopedia of Type Strains, Phase IV (KMG-IV): sequencing the most valuable type-strain genomes for metagenomic binning, comparative biology and taxonomic classification.</title>
        <authorList>
            <person name="Goeker M."/>
        </authorList>
    </citation>
    <scope>NUCLEOTIDE SEQUENCE [LARGE SCALE GENOMIC DNA]</scope>
    <source>
        <strain evidence="8 9">DSM 24696</strain>
    </source>
</reference>
<protein>
    <submittedName>
        <fullName evidence="8">Arginine/lysine/ornithine decarboxylase</fullName>
    </submittedName>
</protein>
<evidence type="ECO:0000313" key="9">
    <source>
        <dbReference type="Proteomes" id="UP000551878"/>
    </source>
</evidence>
<dbReference type="EMBL" id="JACHHB010000018">
    <property type="protein sequence ID" value="MBB5174929.1"/>
    <property type="molecule type" value="Genomic_DNA"/>
</dbReference>
<comment type="similarity">
    <text evidence="2">Belongs to the Orn/Lys/Arg decarboxylase class-I family.</text>
</comment>
<dbReference type="InterPro" id="IPR000310">
    <property type="entry name" value="Orn/Lys/Arg_deCO2ase_major_dom"/>
</dbReference>
<dbReference type="Gene3D" id="3.90.105.10">
    <property type="entry name" value="Molybdopterin biosynthesis moea protein, domain 2"/>
    <property type="match status" value="1"/>
</dbReference>
<proteinExistence type="inferred from homology"/>
<feature type="domain" description="Orn/Lys/Arg decarboxylases family 1 pyridoxal-P attachment site" evidence="6">
    <location>
        <begin position="8"/>
        <end position="313"/>
    </location>
</feature>
<dbReference type="InterPro" id="IPR008286">
    <property type="entry name" value="Prn/Lys/Arg_de-COase_C"/>
</dbReference>
<evidence type="ECO:0000313" key="8">
    <source>
        <dbReference type="EMBL" id="MBB5174929.1"/>
    </source>
</evidence>